<feature type="region of interest" description="Disordered" evidence="1">
    <location>
        <begin position="180"/>
        <end position="203"/>
    </location>
</feature>
<dbReference type="Pfam" id="PF09419">
    <property type="entry name" value="PGP_phosphatase"/>
    <property type="match status" value="1"/>
</dbReference>
<name>A0A8H3YBY8_9TREE</name>
<evidence type="ECO:0000313" key="3">
    <source>
        <dbReference type="EMBL" id="GHJ83769.1"/>
    </source>
</evidence>
<gene>
    <name evidence="3" type="ORF">NliqN6_0171</name>
</gene>
<feature type="signal peptide" evidence="2">
    <location>
        <begin position="1"/>
        <end position="22"/>
    </location>
</feature>
<dbReference type="InterPro" id="IPR027706">
    <property type="entry name" value="PGP_Pase"/>
</dbReference>
<dbReference type="Proteomes" id="UP000620104">
    <property type="component" value="Unassembled WGS sequence"/>
</dbReference>
<proteinExistence type="predicted"/>
<evidence type="ECO:0000256" key="2">
    <source>
        <dbReference type="SAM" id="SignalP"/>
    </source>
</evidence>
<dbReference type="AlphaFoldDB" id="A0A8H3YBY8"/>
<accession>A0A8H3YBY8</accession>
<feature type="chain" id="PRO_5034883904" evidence="2">
    <location>
        <begin position="23"/>
        <end position="376"/>
    </location>
</feature>
<evidence type="ECO:0000256" key="1">
    <source>
        <dbReference type="SAM" id="MobiDB-lite"/>
    </source>
</evidence>
<sequence>MPRLRLPNVLIYLGALVVPTRLKPDLVVPSISWVDWKRARSEGWEGVVVDKDNCLTWPHKDTLHPSIAKGWAEMKEAFGAANVLVVSNSAGTRKDVGGIAAESVSRALGVPVLLHAQPKPGCAADIIAYFAGRAPIHAVGRVPRVGELAEGWEVVEGPVKVNELAMKDEGDGRETLLGRRATRKAPQAASPPPQPSADPPTLSRTPLANPRLLVIGDRLATDVLLARRLAAHYRHTSSLQPSVLSIATTSLFQKSDVLPLRWLESSWLRIGLAVSARFRRHGAGNEASIRDWILPYSVDAPPPVLTTPIKTVRPPATILSERIRSYFSGSAWRAWFLAQIPSRQRVFLAVKSGLGRGATSLIGAMRRMLVRSPKSA</sequence>
<dbReference type="OrthoDB" id="2594492at2759"/>
<reference evidence="3" key="1">
    <citation type="submission" date="2020-07" db="EMBL/GenBank/DDBJ databases">
        <title>Draft Genome Sequence of a Deep-Sea Yeast, Naganishia (Cryptococcus) liquefaciens strain N6.</title>
        <authorList>
            <person name="Han Y.W."/>
            <person name="Kajitani R."/>
            <person name="Morimoto H."/>
            <person name="Parhat M."/>
            <person name="Tsubouchi H."/>
            <person name="Bakenova O."/>
            <person name="Ogata M."/>
            <person name="Argunhan B."/>
            <person name="Aoki R."/>
            <person name="Kajiwara S."/>
            <person name="Itoh T."/>
            <person name="Iwasaki H."/>
        </authorList>
    </citation>
    <scope>NUCLEOTIDE SEQUENCE</scope>
    <source>
        <strain evidence="3">N6</strain>
    </source>
</reference>
<dbReference type="GO" id="GO:0008962">
    <property type="term" value="F:phosphatidylglycerophosphatase activity"/>
    <property type="evidence" value="ECO:0007669"/>
    <property type="project" value="InterPro"/>
</dbReference>
<dbReference type="EMBL" id="BLZA01000005">
    <property type="protein sequence ID" value="GHJ83769.1"/>
    <property type="molecule type" value="Genomic_DNA"/>
</dbReference>
<keyword evidence="4" id="KW-1185">Reference proteome</keyword>
<feature type="compositionally biased region" description="Pro residues" evidence="1">
    <location>
        <begin position="189"/>
        <end position="198"/>
    </location>
</feature>
<protein>
    <submittedName>
        <fullName evidence="3">Uncharacterized protein</fullName>
    </submittedName>
</protein>
<evidence type="ECO:0000313" key="4">
    <source>
        <dbReference type="Proteomes" id="UP000620104"/>
    </source>
</evidence>
<keyword evidence="2" id="KW-0732">Signal</keyword>
<comment type="caution">
    <text evidence="3">The sequence shown here is derived from an EMBL/GenBank/DDBJ whole genome shotgun (WGS) entry which is preliminary data.</text>
</comment>
<organism evidence="3 4">
    <name type="scientific">Naganishia liquefaciens</name>
    <dbReference type="NCBI Taxonomy" id="104408"/>
    <lineage>
        <taxon>Eukaryota</taxon>
        <taxon>Fungi</taxon>
        <taxon>Dikarya</taxon>
        <taxon>Basidiomycota</taxon>
        <taxon>Agaricomycotina</taxon>
        <taxon>Tremellomycetes</taxon>
        <taxon>Filobasidiales</taxon>
        <taxon>Filobasidiaceae</taxon>
        <taxon>Naganishia</taxon>
    </lineage>
</organism>